<dbReference type="Gene3D" id="3.10.450.50">
    <property type="match status" value="1"/>
</dbReference>
<organism evidence="1 2">
    <name type="scientific">Cudoniella acicularis</name>
    <dbReference type="NCBI Taxonomy" id="354080"/>
    <lineage>
        <taxon>Eukaryota</taxon>
        <taxon>Fungi</taxon>
        <taxon>Dikarya</taxon>
        <taxon>Ascomycota</taxon>
        <taxon>Pezizomycotina</taxon>
        <taxon>Leotiomycetes</taxon>
        <taxon>Helotiales</taxon>
        <taxon>Tricladiaceae</taxon>
        <taxon>Cudoniella</taxon>
    </lineage>
</organism>
<evidence type="ECO:0008006" key="3">
    <source>
        <dbReference type="Google" id="ProtNLM"/>
    </source>
</evidence>
<protein>
    <recommendedName>
        <fullName evidence="3">SnoaL-like domain-containing protein</fullName>
    </recommendedName>
</protein>
<dbReference type="OrthoDB" id="3595872at2759"/>
<evidence type="ECO:0000313" key="1">
    <source>
        <dbReference type="EMBL" id="KAF4618381.1"/>
    </source>
</evidence>
<dbReference type="InterPro" id="IPR032710">
    <property type="entry name" value="NTF2-like_dom_sf"/>
</dbReference>
<gene>
    <name evidence="1" type="ORF">G7Y89_g14921</name>
</gene>
<name>A0A8H4QX53_9HELO</name>
<accession>A0A8H4QX53</accession>
<comment type="caution">
    <text evidence="1">The sequence shown here is derived from an EMBL/GenBank/DDBJ whole genome shotgun (WGS) entry which is preliminary data.</text>
</comment>
<dbReference type="AlphaFoldDB" id="A0A8H4QX53"/>
<dbReference type="PANTHER" id="PTHR41252:SF1">
    <property type="entry name" value="BLR2505 PROTEIN"/>
    <property type="match status" value="1"/>
</dbReference>
<dbReference type="EMBL" id="JAAMPI010002114">
    <property type="protein sequence ID" value="KAF4618381.1"/>
    <property type="molecule type" value="Genomic_DNA"/>
</dbReference>
<keyword evidence="2" id="KW-1185">Reference proteome</keyword>
<evidence type="ECO:0000313" key="2">
    <source>
        <dbReference type="Proteomes" id="UP000566819"/>
    </source>
</evidence>
<reference evidence="1 2" key="1">
    <citation type="submission" date="2020-03" db="EMBL/GenBank/DDBJ databases">
        <title>Draft Genome Sequence of Cudoniella acicularis.</title>
        <authorList>
            <person name="Buettner E."/>
            <person name="Kellner H."/>
        </authorList>
    </citation>
    <scope>NUCLEOTIDE SEQUENCE [LARGE SCALE GENOMIC DNA]</scope>
    <source>
        <strain evidence="1 2">DSM 108380</strain>
    </source>
</reference>
<proteinExistence type="predicted"/>
<dbReference type="SUPFAM" id="SSF54427">
    <property type="entry name" value="NTF2-like"/>
    <property type="match status" value="1"/>
</dbReference>
<dbReference type="Proteomes" id="UP000566819">
    <property type="component" value="Unassembled WGS sequence"/>
</dbReference>
<dbReference type="PANTHER" id="PTHR41252">
    <property type="entry name" value="BLR2505 PROTEIN"/>
    <property type="match status" value="1"/>
</dbReference>
<sequence>MSISTKTTHPSPYPTKSQIHQIFTHLTNNNPTAFYAHVSDDANWTVMGSHILSAHYTTKASFLSSSLARISAVIDGGLNLKIVSIIGGETEEWAVVEMLADARCKNGLKYDQAYSWSTRWKDDKIVEVRAYLDGVLLNRALEENE</sequence>